<organism evidence="6 7">
    <name type="scientific">Pocillopora meandrina</name>
    <dbReference type="NCBI Taxonomy" id="46732"/>
    <lineage>
        <taxon>Eukaryota</taxon>
        <taxon>Metazoa</taxon>
        <taxon>Cnidaria</taxon>
        <taxon>Anthozoa</taxon>
        <taxon>Hexacorallia</taxon>
        <taxon>Scleractinia</taxon>
        <taxon>Astrocoeniina</taxon>
        <taxon>Pocilloporidae</taxon>
        <taxon>Pocillopora</taxon>
    </lineage>
</organism>
<dbReference type="InterPro" id="IPR020864">
    <property type="entry name" value="MACPF"/>
</dbReference>
<reference evidence="6 7" key="1">
    <citation type="submission" date="2022-05" db="EMBL/GenBank/DDBJ databases">
        <authorList>
            <consortium name="Genoscope - CEA"/>
            <person name="William W."/>
        </authorList>
    </citation>
    <scope>NUCLEOTIDE SEQUENCE [LARGE SCALE GENOMIC DNA]</scope>
</reference>
<dbReference type="PANTHER" id="PTHR45742:SF8">
    <property type="entry name" value="FLOCCULATION PROTEIN FLO11"/>
    <property type="match status" value="1"/>
</dbReference>
<feature type="domain" description="MACPF" evidence="5">
    <location>
        <begin position="881"/>
        <end position="1233"/>
    </location>
</feature>
<evidence type="ECO:0000259" key="5">
    <source>
        <dbReference type="PROSITE" id="PS51412"/>
    </source>
</evidence>
<comment type="caution">
    <text evidence="6">The sequence shown here is derived from an EMBL/GenBank/DDBJ whole genome shotgun (WGS) entry which is preliminary data.</text>
</comment>
<dbReference type="GO" id="GO:0005576">
    <property type="term" value="C:extracellular region"/>
    <property type="evidence" value="ECO:0007669"/>
    <property type="project" value="UniProtKB-SubCell"/>
</dbReference>
<name>A0AAU9WQN2_9CNID</name>
<accession>A0AAU9WQN2</accession>
<feature type="domain" description="MACPF" evidence="5">
    <location>
        <begin position="1"/>
        <end position="313"/>
    </location>
</feature>
<evidence type="ECO:0000256" key="1">
    <source>
        <dbReference type="ARBA" id="ARBA00004613"/>
    </source>
</evidence>
<keyword evidence="4" id="KW-1015">Disulfide bond</keyword>
<sequence length="1324" mass="149621">TVAENPGLGKVIDIRKVNLLADFQEQENRIFEEFPPKCLVKKTLKSSSSHFEYYANTKEFYKSLATQSSLSASLQSAYSLGVTVSVATKSKSSQNTEVSGMSLIKQALTEKVYVDKECLLNDITSLKKTFLSDLEDLPVNIQNPWEPNSWREYRNFLKEYGSHAITSVKRGSRFQQMTFAESSKAYTERDFQVKACVSVAGPSQVGKVGVSACSNVSQSEISKASRMSTSEKRFVKGGKRETNSKLANGATSVELLGQLMNEADELPASVQHTFMAIWTILQSRFKQGSPNNIRATNLEYYYLGFLNYGCPYISSSGLAVQKFDHTSSSREKYPEFECTLAKEGCHSDDDCHYRPIWCSCRGPTCVHYKSVKQGAGESKVTAYPNTFEDWGWRGCDWKLAGSWCKCYNENRDQRKTVWSLPNRDAPTHKASTKSADKKGRRLISRDSALEDTKRYVATKETAELGKALNLHKTNILEDFKEREASIFEPFPEECFKKEKLNISKSYYNYYESTKAFYSKLATSTGLDVSLESTYSLGVTLNSVTKRTNSKESNLSGISLVVEALVKKLRLSKDCLNDDNHNFKKSFIADLERLPLKINRPWLQNSWRSYHDFLEEYGSHVVTSVLRGSRIKQMSFTRSSKSYSERELQVKACVSLAGTISAGNIGVSACTNVTKSESYKAYQMSTTDKRIVRGGSSATRNKLLHDMSKELIERLMNEASETHSSVQHTFRAVWQILQSRFTSGSPNYVRALNLQYYYLGYLNYGCHYQERRGLAFQKFDYTKRTSDNYPEFECSLARGGCHSDNDCHYRPVWCACRGETCVRYVKEKQDTGVSKVKATPNIGSWGDMGWHGCDWRVWASYCACYNYDRHVRRVVWSLPSRDVASDKLLIHHSDHHKAKHQGLIKEEGKTCEATIAENSGLGKVIDLRKVNLLDDFQEKENRIFKEFPPKCLVKKTLKSSSSHFEYYANTKEFYTSLATQSSLSASLQSAYSLGVTVSVAKNSKSSQSTEVSGMSLIKQALTEKVYVNKECLLDDITSLKETFLSDLEDLPVNTQNPWEPNSWREYRNFLKEYGSHAITSVKRGSRFQQMTFAESSKANTERDFHVKACISVAGPTQVGKVGVSACSNVSQSEISKASKMRTSKKRFVKGGKRETNSKLANGATSVELLGQLINEADEFPASVQHTVHGDLDHLPWFLEWLKCCPFISSSGLAAQKFDHTSSFSKEYPEFECTLAKEGCHTDDDCDYKPMWCSCRGPTCVHYKSVKQGAGDTKVTAYPNTFEDWGWHGCDWKLAESWCKCYNENRDQRKTVLSLPNRDTTTHKAS</sequence>
<feature type="domain" description="MACPF" evidence="5">
    <location>
        <begin position="425"/>
        <end position="768"/>
    </location>
</feature>
<gene>
    <name evidence="6" type="ORF">PMEA_00009784</name>
</gene>
<feature type="non-terminal residue" evidence="6">
    <location>
        <position position="1324"/>
    </location>
</feature>
<keyword evidence="7" id="KW-1185">Reference proteome</keyword>
<dbReference type="GO" id="GO:0031640">
    <property type="term" value="P:killing of cells of another organism"/>
    <property type="evidence" value="ECO:0007669"/>
    <property type="project" value="UniProtKB-KW"/>
</dbReference>
<evidence type="ECO:0000256" key="4">
    <source>
        <dbReference type="ARBA" id="ARBA00023157"/>
    </source>
</evidence>
<dbReference type="EMBL" id="CALNXJ010000019">
    <property type="protein sequence ID" value="CAH3122787.1"/>
    <property type="molecule type" value="Genomic_DNA"/>
</dbReference>
<feature type="non-terminal residue" evidence="6">
    <location>
        <position position="1"/>
    </location>
</feature>
<evidence type="ECO:0000256" key="2">
    <source>
        <dbReference type="ARBA" id="ARBA00022525"/>
    </source>
</evidence>
<dbReference type="Pfam" id="PF01823">
    <property type="entry name" value="MACPF"/>
    <property type="match status" value="3"/>
</dbReference>
<keyword evidence="2" id="KW-0964">Secreted</keyword>
<keyword evidence="3" id="KW-0204">Cytolysis</keyword>
<evidence type="ECO:0000313" key="7">
    <source>
        <dbReference type="Proteomes" id="UP001159428"/>
    </source>
</evidence>
<proteinExistence type="predicted"/>
<dbReference type="PROSITE" id="PS51412">
    <property type="entry name" value="MACPF_2"/>
    <property type="match status" value="3"/>
</dbReference>
<evidence type="ECO:0000313" key="6">
    <source>
        <dbReference type="EMBL" id="CAH3122787.1"/>
    </source>
</evidence>
<evidence type="ECO:0000256" key="3">
    <source>
        <dbReference type="ARBA" id="ARBA00022852"/>
    </source>
</evidence>
<protein>
    <recommendedName>
        <fullName evidence="5">MACPF domain-containing protein</fullName>
    </recommendedName>
</protein>
<comment type="subcellular location">
    <subcellularLocation>
        <location evidence="1">Secreted</location>
    </subcellularLocation>
</comment>
<dbReference type="PANTHER" id="PTHR45742">
    <property type="entry name" value="COMPLEMENT COMPONENT C6"/>
    <property type="match status" value="1"/>
</dbReference>
<dbReference type="Proteomes" id="UP001159428">
    <property type="component" value="Unassembled WGS sequence"/>
</dbReference>